<evidence type="ECO:0000259" key="5">
    <source>
        <dbReference type="Pfam" id="PF06472"/>
    </source>
</evidence>
<keyword evidence="3" id="KW-1133">Transmembrane helix</keyword>
<dbReference type="EMBL" id="JAEFCI010003184">
    <property type="protein sequence ID" value="KAG5461753.1"/>
    <property type="molecule type" value="Genomic_DNA"/>
</dbReference>
<reference evidence="6 7" key="1">
    <citation type="journal article" name="Sci. Rep.">
        <title>Genome-scale phylogenetic analyses confirm Olpidium as the closest living zoosporic fungus to the non-flagellated, terrestrial fungi.</title>
        <authorList>
            <person name="Chang Y."/>
            <person name="Rochon D."/>
            <person name="Sekimoto S."/>
            <person name="Wang Y."/>
            <person name="Chovatia M."/>
            <person name="Sandor L."/>
            <person name="Salamov A."/>
            <person name="Grigoriev I.V."/>
            <person name="Stajich J.E."/>
            <person name="Spatafora J.W."/>
        </authorList>
    </citation>
    <scope>NUCLEOTIDE SEQUENCE [LARGE SCALE GENOMIC DNA]</scope>
    <source>
        <strain evidence="6">S191</strain>
    </source>
</reference>
<dbReference type="PANTHER" id="PTHR11384:SF67">
    <property type="entry name" value="ATP-BINDING CASSETTE SUB-FAMILY D MEMBER 1"/>
    <property type="match status" value="1"/>
</dbReference>
<feature type="domain" description="ABC transmembrane type-1" evidence="5">
    <location>
        <begin position="143"/>
        <end position="286"/>
    </location>
</feature>
<proteinExistence type="predicted"/>
<dbReference type="InterPro" id="IPR011527">
    <property type="entry name" value="ABC1_TM_dom"/>
</dbReference>
<comment type="caution">
    <text evidence="6">The sequence shown here is derived from an EMBL/GenBank/DDBJ whole genome shotgun (WGS) entry which is preliminary data.</text>
</comment>
<evidence type="ECO:0000313" key="6">
    <source>
        <dbReference type="EMBL" id="KAG5461753.1"/>
    </source>
</evidence>
<dbReference type="AlphaFoldDB" id="A0A8H8DKJ6"/>
<name>A0A8H8DKJ6_9FUNG</name>
<keyword evidence="1" id="KW-0813">Transport</keyword>
<dbReference type="Pfam" id="PF06472">
    <property type="entry name" value="ABC_membrane_2"/>
    <property type="match status" value="1"/>
</dbReference>
<evidence type="ECO:0000256" key="2">
    <source>
        <dbReference type="ARBA" id="ARBA00022692"/>
    </source>
</evidence>
<evidence type="ECO:0000256" key="3">
    <source>
        <dbReference type="ARBA" id="ARBA00022989"/>
    </source>
</evidence>
<dbReference type="GO" id="GO:0015910">
    <property type="term" value="P:long-chain fatty acid import into peroxisome"/>
    <property type="evidence" value="ECO:0007669"/>
    <property type="project" value="TreeGrafter"/>
</dbReference>
<dbReference type="OrthoDB" id="422637at2759"/>
<protein>
    <submittedName>
        <fullName evidence="6">ABC transporter transmembrane region 2-domain-containing protein</fullName>
    </submittedName>
</protein>
<dbReference type="GO" id="GO:0005524">
    <property type="term" value="F:ATP binding"/>
    <property type="evidence" value="ECO:0007669"/>
    <property type="project" value="InterPro"/>
</dbReference>
<accession>A0A8H8DKJ6</accession>
<dbReference type="PANTHER" id="PTHR11384">
    <property type="entry name" value="ATP-BINDING CASSETTE, SUB-FAMILY D MEMBER"/>
    <property type="match status" value="1"/>
</dbReference>
<dbReference type="GO" id="GO:0007031">
    <property type="term" value="P:peroxisome organization"/>
    <property type="evidence" value="ECO:0007669"/>
    <property type="project" value="TreeGrafter"/>
</dbReference>
<evidence type="ECO:0000256" key="1">
    <source>
        <dbReference type="ARBA" id="ARBA00022448"/>
    </source>
</evidence>
<dbReference type="GO" id="GO:0140359">
    <property type="term" value="F:ABC-type transporter activity"/>
    <property type="evidence" value="ECO:0007669"/>
    <property type="project" value="InterPro"/>
</dbReference>
<gene>
    <name evidence="6" type="ORF">BJ554DRAFT_6001</name>
</gene>
<keyword evidence="7" id="KW-1185">Reference proteome</keyword>
<keyword evidence="2 6" id="KW-0812">Transmembrane</keyword>
<dbReference type="GO" id="GO:0006635">
    <property type="term" value="P:fatty acid beta-oxidation"/>
    <property type="evidence" value="ECO:0007669"/>
    <property type="project" value="TreeGrafter"/>
</dbReference>
<keyword evidence="4" id="KW-0472">Membrane</keyword>
<evidence type="ECO:0000256" key="4">
    <source>
        <dbReference type="ARBA" id="ARBA00023136"/>
    </source>
</evidence>
<dbReference type="InterPro" id="IPR027417">
    <property type="entry name" value="P-loop_NTPase"/>
</dbReference>
<organism evidence="6 7">
    <name type="scientific">Olpidium bornovanus</name>
    <dbReference type="NCBI Taxonomy" id="278681"/>
    <lineage>
        <taxon>Eukaryota</taxon>
        <taxon>Fungi</taxon>
        <taxon>Fungi incertae sedis</taxon>
        <taxon>Olpidiomycota</taxon>
        <taxon>Olpidiomycotina</taxon>
        <taxon>Olpidiomycetes</taxon>
        <taxon>Olpidiales</taxon>
        <taxon>Olpidiaceae</taxon>
        <taxon>Olpidium</taxon>
    </lineage>
</organism>
<dbReference type="InterPro" id="IPR050835">
    <property type="entry name" value="ABC_transporter_sub-D"/>
</dbReference>
<sequence length="477" mass="51832">MATSAAAGGGSSALPPAIRTVLAAIQQQQRSGRPPSGTVLPAKVTAAVAALVTAAILNRLRNKRSSTDLSPSSLQAYYDRKNHVEGEEVTEFRRTSSFAAIKDFAVGLTPAGQRRGIIHPIKPAVFEKHYKLFPPVPLSRKVAFCDTLSSLYCNLGKPILDTVIFNYQLTRSIGLSGMLGLLANYFVTASVLRAVTPAFGRMAATEAMLEGDFRAVHARLIMNAEEVGFYNGAELEKSILNRAYQRLIRHVNSLYKIRIAYNMFEDFVIKYCWSAVGLLVCAVPVFFPKWAGLGGKLELDAAAGGEAVHYEQEVRTWKDAAKNADDSTSTYSLPVHTLLLVNVQHQRFSRRLMISLADAGGRLMYSYKELAELAGHTFRVYTLISVLHQLHRGVYSSPAEPAAEPSGEGTKPFYTLDNINGKVIFGHDGIRLDGVPIVTPNPSAATGGEELVRDLEMDVKPGEHLMITGPNGVGKVG</sequence>
<evidence type="ECO:0000313" key="7">
    <source>
        <dbReference type="Proteomes" id="UP000673691"/>
    </source>
</evidence>
<dbReference type="GO" id="GO:0042760">
    <property type="term" value="P:very long-chain fatty acid catabolic process"/>
    <property type="evidence" value="ECO:0007669"/>
    <property type="project" value="TreeGrafter"/>
</dbReference>
<dbReference type="Proteomes" id="UP000673691">
    <property type="component" value="Unassembled WGS sequence"/>
</dbReference>
<dbReference type="GO" id="GO:0005778">
    <property type="term" value="C:peroxisomal membrane"/>
    <property type="evidence" value="ECO:0007669"/>
    <property type="project" value="TreeGrafter"/>
</dbReference>
<dbReference type="SUPFAM" id="SSF52540">
    <property type="entry name" value="P-loop containing nucleoside triphosphate hydrolases"/>
    <property type="match status" value="1"/>
</dbReference>
<dbReference type="GO" id="GO:0005324">
    <property type="term" value="F:long-chain fatty acid transmembrane transporter activity"/>
    <property type="evidence" value="ECO:0007669"/>
    <property type="project" value="TreeGrafter"/>
</dbReference>